<name>A0AAU8MYS6_9GAMM</name>
<dbReference type="RefSeq" id="WP_363799730.1">
    <property type="nucleotide sequence ID" value="NZ_CP159925.1"/>
</dbReference>
<reference evidence="2" key="1">
    <citation type="submission" date="2024-06" db="EMBL/GenBank/DDBJ databases">
        <authorList>
            <person name="Li S."/>
        </authorList>
    </citation>
    <scope>NUCLEOTIDE SEQUENCE</scope>
    <source>
        <strain evidence="2">SR10</strain>
    </source>
</reference>
<feature type="signal peptide" evidence="1">
    <location>
        <begin position="1"/>
        <end position="20"/>
    </location>
</feature>
<organism evidence="2">
    <name type="scientific">Lysobacter firmicutimachus</name>
    <dbReference type="NCBI Taxonomy" id="1792846"/>
    <lineage>
        <taxon>Bacteria</taxon>
        <taxon>Pseudomonadati</taxon>
        <taxon>Pseudomonadota</taxon>
        <taxon>Gammaproteobacteria</taxon>
        <taxon>Lysobacterales</taxon>
        <taxon>Lysobacteraceae</taxon>
        <taxon>Lysobacter</taxon>
    </lineage>
</organism>
<proteinExistence type="predicted"/>
<evidence type="ECO:0000256" key="1">
    <source>
        <dbReference type="SAM" id="SignalP"/>
    </source>
</evidence>
<evidence type="ECO:0008006" key="3">
    <source>
        <dbReference type="Google" id="ProtNLM"/>
    </source>
</evidence>
<dbReference type="EMBL" id="CP159925">
    <property type="protein sequence ID" value="XCO76370.1"/>
    <property type="molecule type" value="Genomic_DNA"/>
</dbReference>
<dbReference type="AlphaFoldDB" id="A0AAU8MYS6"/>
<accession>A0AAU8MYS6</accession>
<gene>
    <name evidence="2" type="ORF">ABU614_06165</name>
</gene>
<keyword evidence="1" id="KW-0732">Signal</keyword>
<feature type="chain" id="PRO_5043908152" description="Secreted protein" evidence="1">
    <location>
        <begin position="21"/>
        <end position="122"/>
    </location>
</feature>
<sequence length="122" mass="13184">MSPRAWLLAAALGLVPAAVAAATPGQETAARHAADGMRLAQAHYCGLAQEPLSRIAEALRDAARREARARGEGFDEAAYGDAFRRGAREMDAILQRLPANPERDRDQCREVRAELDALQAPH</sequence>
<protein>
    <recommendedName>
        <fullName evidence="3">Secreted protein</fullName>
    </recommendedName>
</protein>
<evidence type="ECO:0000313" key="2">
    <source>
        <dbReference type="EMBL" id="XCO76370.1"/>
    </source>
</evidence>